<dbReference type="HOGENOM" id="CLU_125038_1_0_1"/>
<keyword evidence="2" id="KW-1185">Reference proteome</keyword>
<organism evidence="1 2">
    <name type="scientific">Collybiopsis luxurians FD-317 M1</name>
    <dbReference type="NCBI Taxonomy" id="944289"/>
    <lineage>
        <taxon>Eukaryota</taxon>
        <taxon>Fungi</taxon>
        <taxon>Dikarya</taxon>
        <taxon>Basidiomycota</taxon>
        <taxon>Agaricomycotina</taxon>
        <taxon>Agaricomycetes</taxon>
        <taxon>Agaricomycetidae</taxon>
        <taxon>Agaricales</taxon>
        <taxon>Marasmiineae</taxon>
        <taxon>Omphalotaceae</taxon>
        <taxon>Collybiopsis</taxon>
        <taxon>Collybiopsis luxurians</taxon>
    </lineage>
</organism>
<accession>A0A0D0ANN8</accession>
<dbReference type="Proteomes" id="UP000053593">
    <property type="component" value="Unassembled WGS sequence"/>
</dbReference>
<evidence type="ECO:0000313" key="2">
    <source>
        <dbReference type="Proteomes" id="UP000053593"/>
    </source>
</evidence>
<reference evidence="1 2" key="1">
    <citation type="submission" date="2014-04" db="EMBL/GenBank/DDBJ databases">
        <title>Evolutionary Origins and Diversification of the Mycorrhizal Mutualists.</title>
        <authorList>
            <consortium name="DOE Joint Genome Institute"/>
            <consortium name="Mycorrhizal Genomics Consortium"/>
            <person name="Kohler A."/>
            <person name="Kuo A."/>
            <person name="Nagy L.G."/>
            <person name="Floudas D."/>
            <person name="Copeland A."/>
            <person name="Barry K.W."/>
            <person name="Cichocki N."/>
            <person name="Veneault-Fourrey C."/>
            <person name="LaButti K."/>
            <person name="Lindquist E.A."/>
            <person name="Lipzen A."/>
            <person name="Lundell T."/>
            <person name="Morin E."/>
            <person name="Murat C."/>
            <person name="Riley R."/>
            <person name="Ohm R."/>
            <person name="Sun H."/>
            <person name="Tunlid A."/>
            <person name="Henrissat B."/>
            <person name="Grigoriev I.V."/>
            <person name="Hibbett D.S."/>
            <person name="Martin F."/>
        </authorList>
    </citation>
    <scope>NUCLEOTIDE SEQUENCE [LARGE SCALE GENOMIC DNA]</scope>
    <source>
        <strain evidence="1 2">FD-317 M1</strain>
    </source>
</reference>
<dbReference type="EMBL" id="KN834853">
    <property type="protein sequence ID" value="KIK51870.1"/>
    <property type="molecule type" value="Genomic_DNA"/>
</dbReference>
<evidence type="ECO:0008006" key="3">
    <source>
        <dbReference type="Google" id="ProtNLM"/>
    </source>
</evidence>
<dbReference type="AlphaFoldDB" id="A0A0D0ANN8"/>
<protein>
    <recommendedName>
        <fullName evidence="3">RNase H type-1 domain-containing protein</fullName>
    </recommendedName>
</protein>
<sequence length="114" mass="12720">EAITVLAGLRWVTLVHQGTEVKLFQVTVHSDSSNTVNMFNSLRVLSPYNPILINSADLLLQFNIELRVVHIPGSENSVTNTLSQNNLELTYSLHPGLKVFNMETPQTTMGELEK</sequence>
<evidence type="ECO:0000313" key="1">
    <source>
        <dbReference type="EMBL" id="KIK51870.1"/>
    </source>
</evidence>
<gene>
    <name evidence="1" type="ORF">GYMLUDRAFT_180895</name>
</gene>
<proteinExistence type="predicted"/>
<dbReference type="OrthoDB" id="3249498at2759"/>
<feature type="non-terminal residue" evidence="1">
    <location>
        <position position="1"/>
    </location>
</feature>
<name>A0A0D0ANN8_9AGAR</name>